<reference evidence="1 2" key="1">
    <citation type="journal article" date="2022" name="Int. J. Syst. Evol. Microbiol.">
        <title>Cellulosimicrobium protaetiae sp. nov., isolated from the gut of the larva of Protaetia brevitarsis seulensis.</title>
        <authorList>
            <person name="Le Han H."/>
            <person name="Nguyen T.T.H."/>
            <person name="Li Z."/>
            <person name="Shin N.R."/>
            <person name="Kim S.G."/>
        </authorList>
    </citation>
    <scope>NUCLEOTIDE SEQUENCE [LARGE SCALE GENOMIC DNA]</scope>
    <source>
        <strain evidence="1 2">BI34</strain>
    </source>
</reference>
<dbReference type="Proteomes" id="UP000451354">
    <property type="component" value="Chromosome"/>
</dbReference>
<evidence type="ECO:0000313" key="1">
    <source>
        <dbReference type="EMBL" id="QJW35162.1"/>
    </source>
</evidence>
<organism evidence="1 2">
    <name type="scientific">Cellulosimicrobium protaetiae</name>
    <dbReference type="NCBI Taxonomy" id="2587808"/>
    <lineage>
        <taxon>Bacteria</taxon>
        <taxon>Bacillati</taxon>
        <taxon>Actinomycetota</taxon>
        <taxon>Actinomycetes</taxon>
        <taxon>Micrococcales</taxon>
        <taxon>Promicromonosporaceae</taxon>
        <taxon>Cellulosimicrobium</taxon>
    </lineage>
</organism>
<protein>
    <submittedName>
        <fullName evidence="1">Uncharacterized protein</fullName>
    </submittedName>
</protein>
<dbReference type="KEGG" id="cprt:FIC82_002000"/>
<proteinExistence type="predicted"/>
<name>A0A6M5UC74_9MICO</name>
<gene>
    <name evidence="1" type="ORF">FIC82_002000</name>
</gene>
<dbReference type="EMBL" id="CP052757">
    <property type="protein sequence ID" value="QJW35162.1"/>
    <property type="molecule type" value="Genomic_DNA"/>
</dbReference>
<accession>A0A6M5UC74</accession>
<evidence type="ECO:0000313" key="2">
    <source>
        <dbReference type="Proteomes" id="UP000451354"/>
    </source>
</evidence>
<dbReference type="OrthoDB" id="9951211at2"/>
<dbReference type="AlphaFoldDB" id="A0A6M5UC74"/>
<dbReference type="RefSeq" id="WP_154797367.1">
    <property type="nucleotide sequence ID" value="NZ_CP052757.1"/>
</dbReference>
<sequence length="83" mass="8925">MSSSVELAALDLFEVEELLTLRLTRGDARLEVAVQGLVGSRAWGHRGARDGLDEVLRALGYAIRPTADTEPGRPGRVAEQPQG</sequence>
<keyword evidence="2" id="KW-1185">Reference proteome</keyword>